<dbReference type="Gene3D" id="3.30.62.10">
    <property type="entry name" value="Nef Regulatory Factor"/>
    <property type="match status" value="1"/>
</dbReference>
<evidence type="ECO:0000256" key="7">
    <source>
        <dbReference type="ARBA" id="ARBA00023026"/>
    </source>
</evidence>
<dbReference type="EMBL" id="KR862353">
    <property type="protein sequence ID" value="ALS54551.1"/>
    <property type="molecule type" value="Genomic_RNA"/>
</dbReference>
<evidence type="ECO:0000256" key="4">
    <source>
        <dbReference type="ARBA" id="ARBA00022581"/>
    </source>
</evidence>
<dbReference type="Pfam" id="PF00469">
    <property type="entry name" value="F-protein"/>
    <property type="match status" value="1"/>
</dbReference>
<evidence type="ECO:0000256" key="6">
    <source>
        <dbReference type="ARBA" id="ARBA00022870"/>
    </source>
</evidence>
<organismHost>
    <name type="scientific">Pan troglodytes</name>
    <name type="common">Chimpanzee</name>
    <dbReference type="NCBI Taxonomy" id="9598"/>
</organismHost>
<dbReference type="SUPFAM" id="SSF55671">
    <property type="entry name" value="Regulatory factor Nef"/>
    <property type="match status" value="1"/>
</dbReference>
<keyword evidence="3" id="KW-1032">Host cell membrane</keyword>
<sequence>MGSGNSKPQHKKQLALWQALHKTRVTRYGLLADPLIGQSSTLQEECGKLLNKSLIEKKEEDARPRKGRMTTEGRKLQQGDTWEEWSDDEEEVGFAVKPRVPIRQMTYKLAVDFSHFLKEKGGLDGIYYSHRRDKILTLYALNEWGIIDDWNAWTPGPGVRHPRTFGFCFKLVPVQLHEEAETCERHCLVHPAQIQEDPDDVPHGEVLVWKFDPMLACQARPGQFTDMHELVKRK</sequence>
<evidence type="ECO:0000256" key="1">
    <source>
        <dbReference type="ARBA" id="ARBA00006933"/>
    </source>
</evidence>
<reference evidence="13" key="1">
    <citation type="journal article" date="2016" name="J. Virol.">
        <title>Arteriviruses, Pegiviruses, and Lentiviruses Are Common among Wild African Monkeys.</title>
        <authorList>
            <person name="Bailey A."/>
            <person name="Heimbruch K."/>
        </authorList>
    </citation>
    <scope>NUCLEOTIDE SEQUENCE [LARGE SCALE GENOMIC DNA]</scope>
</reference>
<evidence type="ECO:0000313" key="13">
    <source>
        <dbReference type="Proteomes" id="UP000121225"/>
    </source>
</evidence>
<dbReference type="InterPro" id="IPR027481">
    <property type="entry name" value="HIV-1_Nef_core_sf"/>
</dbReference>
<evidence type="ECO:0000256" key="3">
    <source>
        <dbReference type="ARBA" id="ARBA00022511"/>
    </source>
</evidence>
<comment type="similarity">
    <text evidence="1 11">Belongs to the lentivirus primate group Nef protein family.</text>
</comment>
<keyword evidence="9 11" id="KW-0899">Viral immunoevasion</keyword>
<evidence type="ECO:0000313" key="12">
    <source>
        <dbReference type="EMBL" id="ALS54551.1"/>
    </source>
</evidence>
<organism evidence="12 13">
    <name type="scientific">Simian immunodeficiency virus</name>
    <name type="common">SIV</name>
    <dbReference type="NCBI Taxonomy" id="11723"/>
    <lineage>
        <taxon>Viruses</taxon>
        <taxon>Riboviria</taxon>
        <taxon>Pararnavirae</taxon>
        <taxon>Artverviricota</taxon>
        <taxon>Revtraviricetes</taxon>
        <taxon>Ortervirales</taxon>
        <taxon>Retroviridae</taxon>
        <taxon>Orthoretrovirinae</taxon>
        <taxon>Lentivirus</taxon>
        <taxon>Lentivirus simimdef</taxon>
    </lineage>
</organism>
<dbReference type="GO" id="GO:0005525">
    <property type="term" value="F:GTP binding"/>
    <property type="evidence" value="ECO:0007669"/>
    <property type="project" value="InterPro"/>
</dbReference>
<organismHost>
    <name type="scientific">Cercopithecidae</name>
    <name type="common">Old World monkeys</name>
    <dbReference type="NCBI Taxonomy" id="9527"/>
</organismHost>
<name>A0A159D7H4_SIV</name>
<keyword evidence="4" id="KW-0945">Host-virus interaction</keyword>
<keyword evidence="10 11" id="KW-0449">Lipoprotein</keyword>
<evidence type="ECO:0000256" key="11">
    <source>
        <dbReference type="RuleBase" id="RU000344"/>
    </source>
</evidence>
<keyword evidence="6" id="KW-1043">Host membrane</keyword>
<evidence type="ECO:0000256" key="10">
    <source>
        <dbReference type="ARBA" id="ARBA00023288"/>
    </source>
</evidence>
<keyword evidence="5 11" id="KW-0519">Myristate</keyword>
<proteinExistence type="inferred from homology"/>
<evidence type="ECO:0000256" key="5">
    <source>
        <dbReference type="ARBA" id="ARBA00022707"/>
    </source>
</evidence>
<dbReference type="InterPro" id="IPR001558">
    <property type="entry name" value="HIV_Nef"/>
</dbReference>
<accession>A0A159D7H4</accession>
<evidence type="ECO:0000256" key="8">
    <source>
        <dbReference type="ARBA" id="ARBA00023136"/>
    </source>
</evidence>
<protein>
    <recommendedName>
        <fullName evidence="2 11">Protein Nef</fullName>
    </recommendedName>
</protein>
<keyword evidence="7 11" id="KW-0843">Virulence</keyword>
<dbReference type="Proteomes" id="UP000121225">
    <property type="component" value="Genome"/>
</dbReference>
<evidence type="ECO:0000256" key="2">
    <source>
        <dbReference type="ARBA" id="ARBA00013526"/>
    </source>
</evidence>
<keyword evidence="8" id="KW-0472">Membrane</keyword>
<gene>
    <name evidence="12" type="primary">nef</name>
</gene>
<evidence type="ECO:0000256" key="9">
    <source>
        <dbReference type="ARBA" id="ARBA00023280"/>
    </source>
</evidence>